<dbReference type="PANTHER" id="PTHR48081:SF8">
    <property type="entry name" value="ALPHA_BETA HYDROLASE FOLD-3 DOMAIN-CONTAINING PROTEIN-RELATED"/>
    <property type="match status" value="1"/>
</dbReference>
<evidence type="ECO:0000313" key="3">
    <source>
        <dbReference type="EMBL" id="OQR98589.1"/>
    </source>
</evidence>
<protein>
    <submittedName>
        <fullName evidence="3">Alpha/beta hydrolase fold-3 domain-containing protein</fullName>
    </submittedName>
</protein>
<dbReference type="InterPro" id="IPR013094">
    <property type="entry name" value="AB_hydrolase_3"/>
</dbReference>
<dbReference type="AlphaFoldDB" id="A0A1V9ZKS5"/>
<dbReference type="Gene3D" id="3.40.50.1820">
    <property type="entry name" value="alpha/beta hydrolase"/>
    <property type="match status" value="1"/>
</dbReference>
<dbReference type="Pfam" id="PF07859">
    <property type="entry name" value="Abhydrolase_3"/>
    <property type="match status" value="1"/>
</dbReference>
<evidence type="ECO:0000259" key="2">
    <source>
        <dbReference type="Pfam" id="PF07859"/>
    </source>
</evidence>
<dbReference type="Proteomes" id="UP000243579">
    <property type="component" value="Unassembled WGS sequence"/>
</dbReference>
<feature type="domain" description="Alpha/beta hydrolase fold-3" evidence="2">
    <location>
        <begin position="96"/>
        <end position="297"/>
    </location>
</feature>
<reference evidence="3 4" key="1">
    <citation type="journal article" date="2014" name="Genome Biol. Evol.">
        <title>The secreted proteins of Achlya hypogyna and Thraustotheca clavata identify the ancestral oomycete secretome and reveal gene acquisitions by horizontal gene transfer.</title>
        <authorList>
            <person name="Misner I."/>
            <person name="Blouin N."/>
            <person name="Leonard G."/>
            <person name="Richards T.A."/>
            <person name="Lane C.E."/>
        </authorList>
    </citation>
    <scope>NUCLEOTIDE SEQUENCE [LARGE SCALE GENOMIC DNA]</scope>
    <source>
        <strain evidence="3 4">ATCC 48635</strain>
    </source>
</reference>
<dbReference type="InterPro" id="IPR029058">
    <property type="entry name" value="AB_hydrolase_fold"/>
</dbReference>
<keyword evidence="4" id="KW-1185">Reference proteome</keyword>
<evidence type="ECO:0000256" key="1">
    <source>
        <dbReference type="ARBA" id="ARBA00022801"/>
    </source>
</evidence>
<name>A0A1V9ZKS5_ACHHY</name>
<sequence length="343" mass="37593">MLVSTTKMVLDCSVAPFVVMFQTRKANMSYTLALVLHVLRVLSSYQLPFVRRIFYLYGQLQRLIYKPFHVVATPRVKGLWYGQPVMDNHMQSHATIMYIHGGGFAAGSAETQSNDLIKPFVAALNRQHVAARVFSLEYDLAPERQFPHQHNQTLEAYEWLLSQNYANIVVMGDSAGGNLALTLMQTIVRKGLPQPAGGILLSPWVDLTASHASYDRNGETDYLAKPAVWTARAAYVADEDIEKASPGLQPMDGLAPLMVVYGGGELLADEIGALVESAKNAKVDVEEICHPELCHVYPVVLKNSEHATEAFDGMAKFVLGATTRGTVGELSVGMPPQAFVQAS</sequence>
<dbReference type="GO" id="GO:0016787">
    <property type="term" value="F:hydrolase activity"/>
    <property type="evidence" value="ECO:0007669"/>
    <property type="project" value="UniProtKB-KW"/>
</dbReference>
<comment type="caution">
    <text evidence="3">The sequence shown here is derived from an EMBL/GenBank/DDBJ whole genome shotgun (WGS) entry which is preliminary data.</text>
</comment>
<dbReference type="STRING" id="1202772.A0A1V9ZKS5"/>
<gene>
    <name evidence="3" type="ORF">ACHHYP_08359</name>
</gene>
<dbReference type="EMBL" id="JNBR01000082">
    <property type="protein sequence ID" value="OQR98589.1"/>
    <property type="molecule type" value="Genomic_DNA"/>
</dbReference>
<evidence type="ECO:0000313" key="4">
    <source>
        <dbReference type="Proteomes" id="UP000243579"/>
    </source>
</evidence>
<dbReference type="SUPFAM" id="SSF53474">
    <property type="entry name" value="alpha/beta-Hydrolases"/>
    <property type="match status" value="1"/>
</dbReference>
<dbReference type="OrthoDB" id="408631at2759"/>
<dbReference type="PANTHER" id="PTHR48081">
    <property type="entry name" value="AB HYDROLASE SUPERFAMILY PROTEIN C4A8.06C"/>
    <property type="match status" value="1"/>
</dbReference>
<accession>A0A1V9ZKS5</accession>
<organism evidence="3 4">
    <name type="scientific">Achlya hypogyna</name>
    <name type="common">Oomycete</name>
    <name type="synonym">Protoachlya hypogyna</name>
    <dbReference type="NCBI Taxonomy" id="1202772"/>
    <lineage>
        <taxon>Eukaryota</taxon>
        <taxon>Sar</taxon>
        <taxon>Stramenopiles</taxon>
        <taxon>Oomycota</taxon>
        <taxon>Saprolegniomycetes</taxon>
        <taxon>Saprolegniales</taxon>
        <taxon>Achlyaceae</taxon>
        <taxon>Achlya</taxon>
    </lineage>
</organism>
<proteinExistence type="predicted"/>
<keyword evidence="1 3" id="KW-0378">Hydrolase</keyword>
<dbReference type="InterPro" id="IPR050300">
    <property type="entry name" value="GDXG_lipolytic_enzyme"/>
</dbReference>